<dbReference type="Proteomes" id="UP000828390">
    <property type="component" value="Unassembled WGS sequence"/>
</dbReference>
<dbReference type="EMBL" id="JAIWYP010000053">
    <property type="protein sequence ID" value="KAH3690788.1"/>
    <property type="molecule type" value="Genomic_DNA"/>
</dbReference>
<proteinExistence type="predicted"/>
<dbReference type="AlphaFoldDB" id="A0A9D4BD41"/>
<evidence type="ECO:0000313" key="1">
    <source>
        <dbReference type="EMBL" id="KAH3690788.1"/>
    </source>
</evidence>
<name>A0A9D4BD41_DREPO</name>
<evidence type="ECO:0000313" key="2">
    <source>
        <dbReference type="Proteomes" id="UP000828390"/>
    </source>
</evidence>
<gene>
    <name evidence="1" type="ORF">DPMN_191644</name>
</gene>
<comment type="caution">
    <text evidence="1">The sequence shown here is derived from an EMBL/GenBank/DDBJ whole genome shotgun (WGS) entry which is preliminary data.</text>
</comment>
<keyword evidence="2" id="KW-1185">Reference proteome</keyword>
<sequence>MSCTRHEHVLAAQSTSCTSVDKLLRNVLNSFVPLTTENSFLKKYHKYRIADPNG</sequence>
<protein>
    <submittedName>
        <fullName evidence="1">Uncharacterized protein</fullName>
    </submittedName>
</protein>
<accession>A0A9D4BD41</accession>
<reference evidence="1" key="1">
    <citation type="journal article" date="2019" name="bioRxiv">
        <title>The Genome of the Zebra Mussel, Dreissena polymorpha: A Resource for Invasive Species Research.</title>
        <authorList>
            <person name="McCartney M.A."/>
            <person name="Auch B."/>
            <person name="Kono T."/>
            <person name="Mallez S."/>
            <person name="Zhang Y."/>
            <person name="Obille A."/>
            <person name="Becker A."/>
            <person name="Abrahante J.E."/>
            <person name="Garbe J."/>
            <person name="Badalamenti J.P."/>
            <person name="Herman A."/>
            <person name="Mangelson H."/>
            <person name="Liachko I."/>
            <person name="Sullivan S."/>
            <person name="Sone E.D."/>
            <person name="Koren S."/>
            <person name="Silverstein K.A.T."/>
            <person name="Beckman K.B."/>
            <person name="Gohl D.M."/>
        </authorList>
    </citation>
    <scope>NUCLEOTIDE SEQUENCE</scope>
    <source>
        <strain evidence="1">Duluth1</strain>
        <tissue evidence="1">Whole animal</tissue>
    </source>
</reference>
<organism evidence="1 2">
    <name type="scientific">Dreissena polymorpha</name>
    <name type="common">Zebra mussel</name>
    <name type="synonym">Mytilus polymorpha</name>
    <dbReference type="NCBI Taxonomy" id="45954"/>
    <lineage>
        <taxon>Eukaryota</taxon>
        <taxon>Metazoa</taxon>
        <taxon>Spiralia</taxon>
        <taxon>Lophotrochozoa</taxon>
        <taxon>Mollusca</taxon>
        <taxon>Bivalvia</taxon>
        <taxon>Autobranchia</taxon>
        <taxon>Heteroconchia</taxon>
        <taxon>Euheterodonta</taxon>
        <taxon>Imparidentia</taxon>
        <taxon>Neoheterodontei</taxon>
        <taxon>Myida</taxon>
        <taxon>Dreissenoidea</taxon>
        <taxon>Dreissenidae</taxon>
        <taxon>Dreissena</taxon>
    </lineage>
</organism>
<reference evidence="1" key="2">
    <citation type="submission" date="2020-11" db="EMBL/GenBank/DDBJ databases">
        <authorList>
            <person name="McCartney M.A."/>
            <person name="Auch B."/>
            <person name="Kono T."/>
            <person name="Mallez S."/>
            <person name="Becker A."/>
            <person name="Gohl D.M."/>
            <person name="Silverstein K.A.T."/>
            <person name="Koren S."/>
            <person name="Bechman K.B."/>
            <person name="Herman A."/>
            <person name="Abrahante J.E."/>
            <person name="Garbe J."/>
        </authorList>
    </citation>
    <scope>NUCLEOTIDE SEQUENCE</scope>
    <source>
        <strain evidence="1">Duluth1</strain>
        <tissue evidence="1">Whole animal</tissue>
    </source>
</reference>